<dbReference type="PRINTS" id="PR01217">
    <property type="entry name" value="PRICHEXTENSN"/>
</dbReference>
<dbReference type="Proteomes" id="UP001187192">
    <property type="component" value="Unassembled WGS sequence"/>
</dbReference>
<evidence type="ECO:0000313" key="2">
    <source>
        <dbReference type="EMBL" id="GMN44232.1"/>
    </source>
</evidence>
<gene>
    <name evidence="2" type="ORF">TIFTF001_013435</name>
</gene>
<name>A0AA88D789_FICCA</name>
<organism evidence="2 3">
    <name type="scientific">Ficus carica</name>
    <name type="common">Common fig</name>
    <dbReference type="NCBI Taxonomy" id="3494"/>
    <lineage>
        <taxon>Eukaryota</taxon>
        <taxon>Viridiplantae</taxon>
        <taxon>Streptophyta</taxon>
        <taxon>Embryophyta</taxon>
        <taxon>Tracheophyta</taxon>
        <taxon>Spermatophyta</taxon>
        <taxon>Magnoliopsida</taxon>
        <taxon>eudicotyledons</taxon>
        <taxon>Gunneridae</taxon>
        <taxon>Pentapetalae</taxon>
        <taxon>rosids</taxon>
        <taxon>fabids</taxon>
        <taxon>Rosales</taxon>
        <taxon>Moraceae</taxon>
        <taxon>Ficeae</taxon>
        <taxon>Ficus</taxon>
    </lineage>
</organism>
<proteinExistence type="predicted"/>
<sequence>MLLVYHIYHTPYLILPFSSKVFSVAGDLPAASDGRRQLTPDSGDLAPALPPPAPAPAPPPGTPPPAPDPSPPSDPPTTGLSPGTTPRHPTTGPRPQPPQ</sequence>
<feature type="compositionally biased region" description="Pro residues" evidence="1">
    <location>
        <begin position="48"/>
        <end position="75"/>
    </location>
</feature>
<reference evidence="2" key="1">
    <citation type="submission" date="2023-07" db="EMBL/GenBank/DDBJ databases">
        <title>draft genome sequence of fig (Ficus carica).</title>
        <authorList>
            <person name="Takahashi T."/>
            <person name="Nishimura K."/>
        </authorList>
    </citation>
    <scope>NUCLEOTIDE SEQUENCE</scope>
</reference>
<feature type="compositionally biased region" description="Low complexity" evidence="1">
    <location>
        <begin position="76"/>
        <end position="91"/>
    </location>
</feature>
<dbReference type="AlphaFoldDB" id="A0AA88D789"/>
<accession>A0AA88D789</accession>
<feature type="region of interest" description="Disordered" evidence="1">
    <location>
        <begin position="30"/>
        <end position="99"/>
    </location>
</feature>
<evidence type="ECO:0000256" key="1">
    <source>
        <dbReference type="SAM" id="MobiDB-lite"/>
    </source>
</evidence>
<protein>
    <submittedName>
        <fullName evidence="2">Uncharacterized protein</fullName>
    </submittedName>
</protein>
<dbReference type="EMBL" id="BTGU01000018">
    <property type="protein sequence ID" value="GMN44232.1"/>
    <property type="molecule type" value="Genomic_DNA"/>
</dbReference>
<keyword evidence="3" id="KW-1185">Reference proteome</keyword>
<comment type="caution">
    <text evidence="2">The sequence shown here is derived from an EMBL/GenBank/DDBJ whole genome shotgun (WGS) entry which is preliminary data.</text>
</comment>
<evidence type="ECO:0000313" key="3">
    <source>
        <dbReference type="Proteomes" id="UP001187192"/>
    </source>
</evidence>